<proteinExistence type="predicted"/>
<keyword evidence="3" id="KW-1185">Reference proteome</keyword>
<reference evidence="2 3" key="1">
    <citation type="submission" date="2017-06" db="EMBL/GenBank/DDBJ databases">
        <authorList>
            <person name="Kim H.J."/>
            <person name="Triplett B.A."/>
        </authorList>
    </citation>
    <scope>NUCLEOTIDE SEQUENCE [LARGE SCALE GENOMIC DNA]</scope>
    <source>
        <strain evidence="2 3">DSM 13116</strain>
    </source>
</reference>
<evidence type="ECO:0000259" key="1">
    <source>
        <dbReference type="Pfam" id="PF00329"/>
    </source>
</evidence>
<protein>
    <submittedName>
        <fullName evidence="2">Ech hydrogenase subunit D</fullName>
    </submittedName>
</protein>
<dbReference type="RefSeq" id="WP_089274552.1">
    <property type="nucleotide sequence ID" value="NZ_FZOC01000004.1"/>
</dbReference>
<dbReference type="EMBL" id="FZOC01000004">
    <property type="protein sequence ID" value="SNS01465.1"/>
    <property type="molecule type" value="Genomic_DNA"/>
</dbReference>
<dbReference type="Gene3D" id="3.30.460.80">
    <property type="entry name" value="NADH:ubiquinone oxidoreductase, 30kDa subunit"/>
    <property type="match status" value="1"/>
</dbReference>
<dbReference type="InterPro" id="IPR037232">
    <property type="entry name" value="NADH_quin_OxRdtase_su_C/D-like"/>
</dbReference>
<feature type="domain" description="NADH:ubiquinone oxidoreductase 30kDa subunit" evidence="1">
    <location>
        <begin position="8"/>
        <end position="93"/>
    </location>
</feature>
<dbReference type="AlphaFoldDB" id="A0A239B0F4"/>
<evidence type="ECO:0000313" key="3">
    <source>
        <dbReference type="Proteomes" id="UP000198324"/>
    </source>
</evidence>
<evidence type="ECO:0000313" key="2">
    <source>
        <dbReference type="EMBL" id="SNS01465.1"/>
    </source>
</evidence>
<dbReference type="InterPro" id="IPR012179">
    <property type="entry name" value="NiFe-hyd_3_EchD"/>
</dbReference>
<dbReference type="SUPFAM" id="SSF143243">
    <property type="entry name" value="Nqo5-like"/>
    <property type="match status" value="1"/>
</dbReference>
<dbReference type="Proteomes" id="UP000198324">
    <property type="component" value="Unassembled WGS sequence"/>
</dbReference>
<accession>A0A239B0F4</accession>
<dbReference type="PIRSF" id="PIRSF036585">
    <property type="entry name" value="EchD"/>
    <property type="match status" value="1"/>
</dbReference>
<gene>
    <name evidence="2" type="ORF">SAMN04488503_2353</name>
</gene>
<dbReference type="InterPro" id="IPR001268">
    <property type="entry name" value="NADH_UbQ_OxRdtase_30kDa_su"/>
</dbReference>
<dbReference type="OrthoDB" id="3178054at2"/>
<dbReference type="GO" id="GO:0008137">
    <property type="term" value="F:NADH dehydrogenase (ubiquinone) activity"/>
    <property type="evidence" value="ECO:0007669"/>
    <property type="project" value="InterPro"/>
</dbReference>
<sequence>MSIETTAVTPAQIVAEVTKLKADGYRLVTMSSVLTGPESMDILYHFDKDLKLVHLRLAAKPNGSVPSISGVLFGAFLIENEIRDQFGVTFDGLVVDYQGKLLNDCGMGGPSSPFCRMVVTKADAKEVR</sequence>
<name>A0A239B0F4_9BACT</name>
<organism evidence="2 3">
    <name type="scientific">Humidesulfovibrio mexicanus</name>
    <dbReference type="NCBI Taxonomy" id="147047"/>
    <lineage>
        <taxon>Bacteria</taxon>
        <taxon>Pseudomonadati</taxon>
        <taxon>Thermodesulfobacteriota</taxon>
        <taxon>Desulfovibrionia</taxon>
        <taxon>Desulfovibrionales</taxon>
        <taxon>Desulfovibrionaceae</taxon>
        <taxon>Humidesulfovibrio</taxon>
    </lineage>
</organism>
<dbReference type="Pfam" id="PF00329">
    <property type="entry name" value="Complex1_30kDa"/>
    <property type="match status" value="1"/>
</dbReference>